<feature type="region of interest" description="Disordered" evidence="1">
    <location>
        <begin position="61"/>
        <end position="85"/>
    </location>
</feature>
<dbReference type="RefSeq" id="WP_259526423.1">
    <property type="nucleotide sequence ID" value="NZ_JANLCK010000003.1"/>
</dbReference>
<reference evidence="2" key="1">
    <citation type="submission" date="2022-08" db="EMBL/GenBank/DDBJ databases">
        <authorList>
            <person name="Deng Y."/>
            <person name="Han X.-F."/>
            <person name="Zhang Y.-Q."/>
        </authorList>
    </citation>
    <scope>NUCLEOTIDE SEQUENCE</scope>
    <source>
        <strain evidence="2">CPCC 203407</strain>
    </source>
</reference>
<sequence>MQAGPRHLTPDEFWNRVDETDERLRASFEPAGAFGLVEWPGFAMVTDWDYSGHTRVLSFAHELPPKDSPEERDPDRAPPVGTGRGEDAFEVHVHWREGDSRSVVERLRRRAERVDGGSQYRVLSPAEGLPDSIVPLALGGLEHPFELWERGDRWWAATTVGGRTLAVEARGVSPDAIALDRVTDVEPFLQGRRAWLRRVRSDS</sequence>
<name>A0AA42BUY0_9MICO</name>
<keyword evidence="3" id="KW-1185">Reference proteome</keyword>
<evidence type="ECO:0000256" key="1">
    <source>
        <dbReference type="SAM" id="MobiDB-lite"/>
    </source>
</evidence>
<proteinExistence type="predicted"/>
<feature type="compositionally biased region" description="Basic and acidic residues" evidence="1">
    <location>
        <begin position="63"/>
        <end position="76"/>
    </location>
</feature>
<protein>
    <submittedName>
        <fullName evidence="2">Uncharacterized protein</fullName>
    </submittedName>
</protein>
<dbReference type="Proteomes" id="UP001165587">
    <property type="component" value="Unassembled WGS sequence"/>
</dbReference>
<gene>
    <name evidence="2" type="ORF">N1028_08000</name>
</gene>
<evidence type="ECO:0000313" key="2">
    <source>
        <dbReference type="EMBL" id="MCS5725839.1"/>
    </source>
</evidence>
<comment type="caution">
    <text evidence="2">The sequence shown here is derived from an EMBL/GenBank/DDBJ whole genome shotgun (WGS) entry which is preliminary data.</text>
</comment>
<accession>A0AA42BUY0</accession>
<dbReference type="AlphaFoldDB" id="A0AA42BUY0"/>
<organism evidence="2 3">
    <name type="scientific">Herbiconiux oxytropis</name>
    <dbReference type="NCBI Taxonomy" id="2970915"/>
    <lineage>
        <taxon>Bacteria</taxon>
        <taxon>Bacillati</taxon>
        <taxon>Actinomycetota</taxon>
        <taxon>Actinomycetes</taxon>
        <taxon>Micrococcales</taxon>
        <taxon>Microbacteriaceae</taxon>
        <taxon>Herbiconiux</taxon>
    </lineage>
</organism>
<evidence type="ECO:0000313" key="3">
    <source>
        <dbReference type="Proteomes" id="UP001165587"/>
    </source>
</evidence>
<dbReference type="EMBL" id="JANLCK010000003">
    <property type="protein sequence ID" value="MCS5725839.1"/>
    <property type="molecule type" value="Genomic_DNA"/>
</dbReference>